<proteinExistence type="predicted"/>
<evidence type="ECO:0000313" key="2">
    <source>
        <dbReference type="Proteomes" id="UP000054359"/>
    </source>
</evidence>
<dbReference type="Proteomes" id="UP000054359">
    <property type="component" value="Unassembled WGS sequence"/>
</dbReference>
<organism evidence="1 2">
    <name type="scientific">Stegodyphus mimosarum</name>
    <name type="common">African social velvet spider</name>
    <dbReference type="NCBI Taxonomy" id="407821"/>
    <lineage>
        <taxon>Eukaryota</taxon>
        <taxon>Metazoa</taxon>
        <taxon>Ecdysozoa</taxon>
        <taxon>Arthropoda</taxon>
        <taxon>Chelicerata</taxon>
        <taxon>Arachnida</taxon>
        <taxon>Araneae</taxon>
        <taxon>Araneomorphae</taxon>
        <taxon>Entelegynae</taxon>
        <taxon>Eresoidea</taxon>
        <taxon>Eresidae</taxon>
        <taxon>Stegodyphus</taxon>
    </lineage>
</organism>
<feature type="non-terminal residue" evidence="1">
    <location>
        <position position="73"/>
    </location>
</feature>
<dbReference type="InterPro" id="IPR027417">
    <property type="entry name" value="P-loop_NTPase"/>
</dbReference>
<keyword evidence="2" id="KW-1185">Reference proteome</keyword>
<gene>
    <name evidence="1" type="ORF">X975_17569</name>
</gene>
<accession>A0A087TJT3</accession>
<dbReference type="OrthoDB" id="10019582at2759"/>
<name>A0A087TJT3_STEMI</name>
<dbReference type="STRING" id="407821.A0A087TJT3"/>
<sequence length="73" mass="8536">MVARQNKTKIRPSAYWLNKKFEHCVLTPDPECTFLEGRNYSVLQVPYFCGQEYQCQLLNDPGALNKAKRNIEQ</sequence>
<dbReference type="EMBL" id="KK115530">
    <property type="protein sequence ID" value="KFM65372.1"/>
    <property type="molecule type" value="Genomic_DNA"/>
</dbReference>
<dbReference type="AlphaFoldDB" id="A0A087TJT3"/>
<evidence type="ECO:0000313" key="1">
    <source>
        <dbReference type="EMBL" id="KFM65372.1"/>
    </source>
</evidence>
<reference evidence="1 2" key="1">
    <citation type="submission" date="2013-11" db="EMBL/GenBank/DDBJ databases">
        <title>Genome sequencing of Stegodyphus mimosarum.</title>
        <authorList>
            <person name="Bechsgaard J."/>
        </authorList>
    </citation>
    <scope>NUCLEOTIDE SEQUENCE [LARGE SCALE GENOMIC DNA]</scope>
</reference>
<dbReference type="Gene3D" id="3.40.50.300">
    <property type="entry name" value="P-loop containing nucleotide triphosphate hydrolases"/>
    <property type="match status" value="1"/>
</dbReference>
<protein>
    <submittedName>
        <fullName evidence="1">Uncharacterized protein</fullName>
    </submittedName>
</protein>